<evidence type="ECO:0000313" key="2">
    <source>
        <dbReference type="EMBL" id="MEQ2283705.1"/>
    </source>
</evidence>
<proteinExistence type="predicted"/>
<dbReference type="Proteomes" id="UP001469553">
    <property type="component" value="Unassembled WGS sequence"/>
</dbReference>
<feature type="compositionally biased region" description="Basic residues" evidence="1">
    <location>
        <begin position="33"/>
        <end position="43"/>
    </location>
</feature>
<organism evidence="2 3">
    <name type="scientific">Ameca splendens</name>
    <dbReference type="NCBI Taxonomy" id="208324"/>
    <lineage>
        <taxon>Eukaryota</taxon>
        <taxon>Metazoa</taxon>
        <taxon>Chordata</taxon>
        <taxon>Craniata</taxon>
        <taxon>Vertebrata</taxon>
        <taxon>Euteleostomi</taxon>
        <taxon>Actinopterygii</taxon>
        <taxon>Neopterygii</taxon>
        <taxon>Teleostei</taxon>
        <taxon>Neoteleostei</taxon>
        <taxon>Acanthomorphata</taxon>
        <taxon>Ovalentaria</taxon>
        <taxon>Atherinomorphae</taxon>
        <taxon>Cyprinodontiformes</taxon>
        <taxon>Goodeidae</taxon>
        <taxon>Ameca</taxon>
    </lineage>
</organism>
<keyword evidence="3" id="KW-1185">Reference proteome</keyword>
<comment type="caution">
    <text evidence="2">The sequence shown here is derived from an EMBL/GenBank/DDBJ whole genome shotgun (WGS) entry which is preliminary data.</text>
</comment>
<protein>
    <submittedName>
        <fullName evidence="2">Uncharacterized protein</fullName>
    </submittedName>
</protein>
<gene>
    <name evidence="2" type="ORF">AMECASPLE_014342</name>
</gene>
<feature type="compositionally biased region" description="Basic and acidic residues" evidence="1">
    <location>
        <begin position="84"/>
        <end position="96"/>
    </location>
</feature>
<sequence length="128" mass="13888">MGREGLGVKMLSQGASSPADPKRHPCSPSSNKGQRHRHIHRAKGQGQGPGLENRPKTRTNTPSSPPEPSKSSNPDPQPQHPVPRPKEPPTPDKKEPAISVRSIYPECGPTTEKEHTSRPSATRICDTK</sequence>
<feature type="region of interest" description="Disordered" evidence="1">
    <location>
        <begin position="1"/>
        <end position="128"/>
    </location>
</feature>
<reference evidence="2 3" key="1">
    <citation type="submission" date="2021-06" db="EMBL/GenBank/DDBJ databases">
        <authorList>
            <person name="Palmer J.M."/>
        </authorList>
    </citation>
    <scope>NUCLEOTIDE SEQUENCE [LARGE SCALE GENOMIC DNA]</scope>
    <source>
        <strain evidence="2 3">AS_MEX2019</strain>
        <tissue evidence="2">Muscle</tissue>
    </source>
</reference>
<name>A0ABV0XQG4_9TELE</name>
<evidence type="ECO:0000256" key="1">
    <source>
        <dbReference type="SAM" id="MobiDB-lite"/>
    </source>
</evidence>
<accession>A0ABV0XQG4</accession>
<dbReference type="EMBL" id="JAHRIP010010374">
    <property type="protein sequence ID" value="MEQ2283705.1"/>
    <property type="molecule type" value="Genomic_DNA"/>
</dbReference>
<evidence type="ECO:0000313" key="3">
    <source>
        <dbReference type="Proteomes" id="UP001469553"/>
    </source>
</evidence>